<dbReference type="Pfam" id="PF04203">
    <property type="entry name" value="Sortase"/>
    <property type="match status" value="1"/>
</dbReference>
<dbReference type="NCBIfam" id="TIGR01076">
    <property type="entry name" value="sortase_fam"/>
    <property type="match status" value="1"/>
</dbReference>
<sequence length="339" mass="37028">MQVADRIIRFIAGTAALGLLLFGVQFAWVYWGSGLDSETVFEHVETGRTVTDTHTVKDKVATLRTLDPPVDPEPADTAVIGRLRIPRLGLAWSPVIQEGVGKNVLRNLGAGHYPGTAMPGGVGNSAYAGHATYTDFAPLKNVRTGDGVYIQTPSTWYAYRVASTEIVPMDRTDVIQPHDTSSRDLTLTTCWPVMSPTPATHRLIIHAVWVGWAPVSDGTPAELAGTHETTADRTVRTVKTVARRLSMPVTQTMAAALALMWAVLDGLAWLIWHRRMRDVWRRPVADPLTCLFRLQAGPTAVRAVLFALMWAAVTFACFKWVCPALADAIPMFADPHPAV</sequence>
<dbReference type="InterPro" id="IPR005754">
    <property type="entry name" value="Sortase"/>
</dbReference>
<dbReference type="RefSeq" id="WP_168984183.1">
    <property type="nucleotide sequence ID" value="NZ_JABAGI010000005.1"/>
</dbReference>
<dbReference type="EMBL" id="JABAGI010000005">
    <property type="protein sequence ID" value="NME62195.1"/>
    <property type="molecule type" value="Genomic_DNA"/>
</dbReference>
<evidence type="ECO:0000256" key="3">
    <source>
        <dbReference type="SAM" id="Phobius"/>
    </source>
</evidence>
<dbReference type="GO" id="GO:0016787">
    <property type="term" value="F:hydrolase activity"/>
    <property type="evidence" value="ECO:0007669"/>
    <property type="project" value="UniProtKB-KW"/>
</dbReference>
<keyword evidence="3" id="KW-1133">Transmembrane helix</keyword>
<dbReference type="Gene3D" id="2.40.260.10">
    <property type="entry name" value="Sortase"/>
    <property type="match status" value="1"/>
</dbReference>
<keyword evidence="3" id="KW-0472">Membrane</keyword>
<feature type="active site" description="Acyl-thioester intermediate" evidence="2">
    <location>
        <position position="190"/>
    </location>
</feature>
<dbReference type="Proteomes" id="UP000588369">
    <property type="component" value="Unassembled WGS sequence"/>
</dbReference>
<dbReference type="CDD" id="cd05828">
    <property type="entry name" value="Sortase_D_1"/>
    <property type="match status" value="1"/>
</dbReference>
<feature type="transmembrane region" description="Helical" evidence="3">
    <location>
        <begin position="253"/>
        <end position="272"/>
    </location>
</feature>
<keyword evidence="1" id="KW-0378">Hydrolase</keyword>
<feature type="transmembrane region" description="Helical" evidence="3">
    <location>
        <begin position="7"/>
        <end position="31"/>
    </location>
</feature>
<feature type="active site" description="Proton donor/acceptor" evidence="2">
    <location>
        <position position="130"/>
    </location>
</feature>
<dbReference type="InterPro" id="IPR041999">
    <property type="entry name" value="Sortase_D_1"/>
</dbReference>
<dbReference type="InterPro" id="IPR023365">
    <property type="entry name" value="Sortase_dom-sf"/>
</dbReference>
<gene>
    <name evidence="4" type="ORF">HF844_05195</name>
</gene>
<evidence type="ECO:0000256" key="1">
    <source>
        <dbReference type="ARBA" id="ARBA00022801"/>
    </source>
</evidence>
<dbReference type="SUPFAM" id="SSF63817">
    <property type="entry name" value="Sortase"/>
    <property type="match status" value="1"/>
</dbReference>
<dbReference type="AlphaFoldDB" id="A0A7X9NRC5"/>
<keyword evidence="3" id="KW-0812">Transmembrane</keyword>
<reference evidence="4 5" key="1">
    <citation type="submission" date="2020-04" db="EMBL/GenBank/DDBJ databases">
        <authorList>
            <person name="Hitch T.C.A."/>
            <person name="Wylensek D."/>
            <person name="Clavel T."/>
        </authorList>
    </citation>
    <scope>NUCLEOTIDE SEQUENCE [LARGE SCALE GENOMIC DNA]</scope>
    <source>
        <strain evidence="4 5">BSM-130-P53-3C</strain>
    </source>
</reference>
<evidence type="ECO:0000313" key="4">
    <source>
        <dbReference type="EMBL" id="NME62195.1"/>
    </source>
</evidence>
<name>A0A7X9NRC5_9BIFI</name>
<comment type="caution">
    <text evidence="4">The sequence shown here is derived from an EMBL/GenBank/DDBJ whole genome shotgun (WGS) entry which is preliminary data.</text>
</comment>
<protein>
    <submittedName>
        <fullName evidence="4">Class D sortase</fullName>
    </submittedName>
</protein>
<evidence type="ECO:0000313" key="5">
    <source>
        <dbReference type="Proteomes" id="UP000588369"/>
    </source>
</evidence>
<evidence type="ECO:0000256" key="2">
    <source>
        <dbReference type="PIRSR" id="PIRSR605754-1"/>
    </source>
</evidence>
<organism evidence="4 5">
    <name type="scientific">Bifidobacterium thermophilum</name>
    <dbReference type="NCBI Taxonomy" id="33905"/>
    <lineage>
        <taxon>Bacteria</taxon>
        <taxon>Bacillati</taxon>
        <taxon>Actinomycetota</taxon>
        <taxon>Actinomycetes</taxon>
        <taxon>Bifidobacteriales</taxon>
        <taxon>Bifidobacteriaceae</taxon>
        <taxon>Bifidobacterium</taxon>
    </lineage>
</organism>
<feature type="transmembrane region" description="Helical" evidence="3">
    <location>
        <begin position="303"/>
        <end position="321"/>
    </location>
</feature>
<proteinExistence type="predicted"/>
<accession>A0A7X9NRC5</accession>